<dbReference type="STRING" id="47864.GA0070560_106260"/>
<dbReference type="PANTHER" id="PTHR46832:SF1">
    <property type="entry name" value="5'-METHYLTHIOADENOSINE_S-ADENOSYLHOMOCYSTEINE NUCLEOSIDASE"/>
    <property type="match status" value="1"/>
</dbReference>
<protein>
    <submittedName>
        <fullName evidence="3">Adenosylhomocysteine nucleosidase</fullName>
    </submittedName>
</protein>
<name>A0A1C5HYM0_9ACTN</name>
<keyword evidence="4" id="KW-1185">Reference proteome</keyword>
<evidence type="ECO:0000259" key="2">
    <source>
        <dbReference type="Pfam" id="PF01048"/>
    </source>
</evidence>
<organism evidence="3 4">
    <name type="scientific">Micromonospora halophytica</name>
    <dbReference type="NCBI Taxonomy" id="47864"/>
    <lineage>
        <taxon>Bacteria</taxon>
        <taxon>Bacillati</taxon>
        <taxon>Actinomycetota</taxon>
        <taxon>Actinomycetes</taxon>
        <taxon>Micromonosporales</taxon>
        <taxon>Micromonosporaceae</taxon>
        <taxon>Micromonospora</taxon>
    </lineage>
</organism>
<accession>A0A1C5HYM0</accession>
<dbReference type="RefSeq" id="WP_091294933.1">
    <property type="nucleotide sequence ID" value="NZ_FMDN01000006.1"/>
</dbReference>
<dbReference type="GO" id="GO:0019284">
    <property type="term" value="P:L-methionine salvage from S-adenosylmethionine"/>
    <property type="evidence" value="ECO:0007669"/>
    <property type="project" value="TreeGrafter"/>
</dbReference>
<dbReference type="OrthoDB" id="3665249at2"/>
<gene>
    <name evidence="3" type="ORF">GA0070560_106260</name>
</gene>
<dbReference type="SUPFAM" id="SSF53167">
    <property type="entry name" value="Purine and uridine phosphorylases"/>
    <property type="match status" value="1"/>
</dbReference>
<reference evidence="4" key="1">
    <citation type="submission" date="2016-06" db="EMBL/GenBank/DDBJ databases">
        <authorList>
            <person name="Varghese N."/>
        </authorList>
    </citation>
    <scope>NUCLEOTIDE SEQUENCE [LARGE SCALE GENOMIC DNA]</scope>
    <source>
        <strain evidence="4">DSM 43171</strain>
    </source>
</reference>
<evidence type="ECO:0000313" key="4">
    <source>
        <dbReference type="Proteomes" id="UP000199408"/>
    </source>
</evidence>
<dbReference type="GO" id="GO:0008782">
    <property type="term" value="F:adenosylhomocysteine nucleosidase activity"/>
    <property type="evidence" value="ECO:0007669"/>
    <property type="project" value="TreeGrafter"/>
</dbReference>
<dbReference type="PANTHER" id="PTHR46832">
    <property type="entry name" value="5'-METHYLTHIOADENOSINE/S-ADENOSYLHOMOCYSTEINE NUCLEOSIDASE"/>
    <property type="match status" value="1"/>
</dbReference>
<dbReference type="InterPro" id="IPR000845">
    <property type="entry name" value="Nucleoside_phosphorylase_d"/>
</dbReference>
<evidence type="ECO:0000313" key="3">
    <source>
        <dbReference type="EMBL" id="SCG51007.1"/>
    </source>
</evidence>
<feature type="region of interest" description="Disordered" evidence="1">
    <location>
        <begin position="1"/>
        <end position="51"/>
    </location>
</feature>
<sequence>MDRQTGNSGISVGGDIGHIGDISGSFSPVYGGPAARPEQESPGDPGPQRRADVGVLTVLPQETRAMISVFRQADDYRQRTLPDRTRVHEATFGTPSGSLDVVLLQTLDRGQRSATAAYAKLRHWYAPPIVALVGIAGGINPRLDVGDVVLADQIIYYDERRETAEGTRWRGESTALTAPMTIAVNDLFSTEGEPLMIPSPERDGAFRVARGPLGSGSAVITDEHSRIREFLQGFHEKCLAVETESGGLVQGFREEYADNTGVLGWLVLRGISDHADAAKGHRDHDLAARHAAAAFRRVLPYLWDARN</sequence>
<feature type="domain" description="Nucleoside phosphorylase" evidence="2">
    <location>
        <begin position="53"/>
        <end position="299"/>
    </location>
</feature>
<dbReference type="GO" id="GO:0009116">
    <property type="term" value="P:nucleoside metabolic process"/>
    <property type="evidence" value="ECO:0007669"/>
    <property type="project" value="InterPro"/>
</dbReference>
<dbReference type="GO" id="GO:0008930">
    <property type="term" value="F:methylthioadenosine nucleosidase activity"/>
    <property type="evidence" value="ECO:0007669"/>
    <property type="project" value="TreeGrafter"/>
</dbReference>
<evidence type="ECO:0000256" key="1">
    <source>
        <dbReference type="SAM" id="MobiDB-lite"/>
    </source>
</evidence>
<dbReference type="InterPro" id="IPR035994">
    <property type="entry name" value="Nucleoside_phosphorylase_sf"/>
</dbReference>
<dbReference type="Gene3D" id="3.40.50.1580">
    <property type="entry name" value="Nucleoside phosphorylase domain"/>
    <property type="match status" value="1"/>
</dbReference>
<dbReference type="Pfam" id="PF01048">
    <property type="entry name" value="PNP_UDP_1"/>
    <property type="match status" value="1"/>
</dbReference>
<dbReference type="GO" id="GO:0005829">
    <property type="term" value="C:cytosol"/>
    <property type="evidence" value="ECO:0007669"/>
    <property type="project" value="TreeGrafter"/>
</dbReference>
<proteinExistence type="predicted"/>
<dbReference type="Proteomes" id="UP000199408">
    <property type="component" value="Unassembled WGS sequence"/>
</dbReference>
<dbReference type="EMBL" id="FMDN01000006">
    <property type="protein sequence ID" value="SCG51007.1"/>
    <property type="molecule type" value="Genomic_DNA"/>
</dbReference>
<dbReference type="AlphaFoldDB" id="A0A1C5HYM0"/>